<dbReference type="EMBL" id="CP000840">
    <property type="protein sequence ID" value="ABW32162.1"/>
    <property type="molecule type" value="Genomic_DNA"/>
</dbReference>
<dbReference type="Proteomes" id="UP000000268">
    <property type="component" value="Plasmid pREB3"/>
</dbReference>
<accession>A8ZMW3</accession>
<keyword evidence="2" id="KW-1185">Reference proteome</keyword>
<evidence type="ECO:0000313" key="1">
    <source>
        <dbReference type="EMBL" id="ABW32162.1"/>
    </source>
</evidence>
<dbReference type="AlphaFoldDB" id="A8ZMW3"/>
<dbReference type="KEGG" id="amr:AM1_C0228"/>
<dbReference type="HOGENOM" id="CLU_2911773_0_0_3"/>
<geneLocation type="plasmid" evidence="1 2">
    <name>pREB3</name>
</geneLocation>
<organism evidence="1 2">
    <name type="scientific">Acaryochloris marina (strain MBIC 11017)</name>
    <dbReference type="NCBI Taxonomy" id="329726"/>
    <lineage>
        <taxon>Bacteria</taxon>
        <taxon>Bacillati</taxon>
        <taxon>Cyanobacteriota</taxon>
        <taxon>Cyanophyceae</taxon>
        <taxon>Acaryochloridales</taxon>
        <taxon>Acaryochloridaceae</taxon>
        <taxon>Acaryochloris</taxon>
    </lineage>
</organism>
<protein>
    <submittedName>
        <fullName evidence="1">Uncharacterized protein</fullName>
    </submittedName>
</protein>
<name>A8ZMW3_ACAM1</name>
<evidence type="ECO:0000313" key="2">
    <source>
        <dbReference type="Proteomes" id="UP000000268"/>
    </source>
</evidence>
<proteinExistence type="predicted"/>
<keyword evidence="1" id="KW-0614">Plasmid</keyword>
<reference evidence="1 2" key="1">
    <citation type="journal article" date="2008" name="Proc. Natl. Acad. Sci. U.S.A.">
        <title>Niche adaptation and genome expansion in the chlorophyll d-producing cyanobacterium Acaryochloris marina.</title>
        <authorList>
            <person name="Swingley W.D."/>
            <person name="Chen M."/>
            <person name="Cheung P.C."/>
            <person name="Conrad A.L."/>
            <person name="Dejesa L.C."/>
            <person name="Hao J."/>
            <person name="Honchak B.M."/>
            <person name="Karbach L.E."/>
            <person name="Kurdoglu A."/>
            <person name="Lahiri S."/>
            <person name="Mastrian S.D."/>
            <person name="Miyashita H."/>
            <person name="Page L."/>
            <person name="Ramakrishna P."/>
            <person name="Satoh S."/>
            <person name="Sattley W.M."/>
            <person name="Shimada Y."/>
            <person name="Taylor H.L."/>
            <person name="Tomo T."/>
            <person name="Tsuchiya T."/>
            <person name="Wang Z.T."/>
            <person name="Raymond J."/>
            <person name="Mimuro M."/>
            <person name="Blankenship R.E."/>
            <person name="Touchman J.W."/>
        </authorList>
    </citation>
    <scope>NUCLEOTIDE SEQUENCE [LARGE SCALE GENOMIC DNA]</scope>
    <source>
        <strain evidence="2">MBIC 11017</strain>
        <plasmid evidence="2">Plasmid pREB3</plasmid>
    </source>
</reference>
<sequence length="61" mass="7105">MVVKTHEIGEYSGQWSHNYLCNPAAESLQTVVWYFDDHCSTAQEDMVCIDLDHFVYIVYDS</sequence>
<gene>
    <name evidence="1" type="ordered locus">AM1_C0228</name>
</gene>